<feature type="domain" description="HTH luxR-type" evidence="5">
    <location>
        <begin position="145"/>
        <end position="210"/>
    </location>
</feature>
<comment type="caution">
    <text evidence="7">The sequence shown here is derived from an EMBL/GenBank/DDBJ whole genome shotgun (WGS) entry which is preliminary data.</text>
</comment>
<dbReference type="Gene3D" id="3.40.50.2300">
    <property type="match status" value="1"/>
</dbReference>
<dbReference type="CDD" id="cd06170">
    <property type="entry name" value="LuxR_C_like"/>
    <property type="match status" value="1"/>
</dbReference>
<dbReference type="PROSITE" id="PS00622">
    <property type="entry name" value="HTH_LUXR_1"/>
    <property type="match status" value="1"/>
</dbReference>
<evidence type="ECO:0000256" key="4">
    <source>
        <dbReference type="PROSITE-ProRule" id="PRU00169"/>
    </source>
</evidence>
<evidence type="ECO:0000256" key="2">
    <source>
        <dbReference type="ARBA" id="ARBA00023125"/>
    </source>
</evidence>
<dbReference type="Pfam" id="PF00196">
    <property type="entry name" value="GerE"/>
    <property type="match status" value="1"/>
</dbReference>
<dbReference type="STRING" id="994479.GCA_000194155_06873"/>
<protein>
    <submittedName>
        <fullName evidence="7">LuxR family two component transcriptional regulator</fullName>
    </submittedName>
</protein>
<keyword evidence="4" id="KW-0597">Phosphoprotein</keyword>
<dbReference type="GO" id="GO:0006355">
    <property type="term" value="P:regulation of DNA-templated transcription"/>
    <property type="evidence" value="ECO:0007669"/>
    <property type="project" value="InterPro"/>
</dbReference>
<keyword evidence="8" id="KW-1185">Reference proteome</keyword>
<organism evidence="7 8">
    <name type="scientific">Saccharopolyspora spinosa</name>
    <dbReference type="NCBI Taxonomy" id="60894"/>
    <lineage>
        <taxon>Bacteria</taxon>
        <taxon>Bacillati</taxon>
        <taxon>Actinomycetota</taxon>
        <taxon>Actinomycetes</taxon>
        <taxon>Pseudonocardiales</taxon>
        <taxon>Pseudonocardiaceae</taxon>
        <taxon>Saccharopolyspora</taxon>
    </lineage>
</organism>
<dbReference type="PANTHER" id="PTHR43214:SF24">
    <property type="entry name" value="TRANSCRIPTIONAL REGULATORY PROTEIN NARL-RELATED"/>
    <property type="match status" value="1"/>
</dbReference>
<evidence type="ECO:0000256" key="3">
    <source>
        <dbReference type="ARBA" id="ARBA00023163"/>
    </source>
</evidence>
<evidence type="ECO:0000313" key="7">
    <source>
        <dbReference type="EMBL" id="PKW18160.1"/>
    </source>
</evidence>
<dbReference type="Proteomes" id="UP000233786">
    <property type="component" value="Unassembled WGS sequence"/>
</dbReference>
<keyword evidence="1" id="KW-0805">Transcription regulation</keyword>
<dbReference type="GO" id="GO:0003677">
    <property type="term" value="F:DNA binding"/>
    <property type="evidence" value="ECO:0007669"/>
    <property type="project" value="UniProtKB-KW"/>
</dbReference>
<dbReference type="SUPFAM" id="SSF52172">
    <property type="entry name" value="CheY-like"/>
    <property type="match status" value="1"/>
</dbReference>
<dbReference type="SUPFAM" id="SSF46894">
    <property type="entry name" value="C-terminal effector domain of the bipartite response regulators"/>
    <property type="match status" value="1"/>
</dbReference>
<dbReference type="OrthoDB" id="4727384at2"/>
<evidence type="ECO:0000259" key="6">
    <source>
        <dbReference type="PROSITE" id="PS50110"/>
    </source>
</evidence>
<dbReference type="PRINTS" id="PR00038">
    <property type="entry name" value="HTHLUXR"/>
</dbReference>
<keyword evidence="3" id="KW-0804">Transcription</keyword>
<reference evidence="7" key="1">
    <citation type="submission" date="2017-12" db="EMBL/GenBank/DDBJ databases">
        <title>Sequencing the genomes of 1000 Actinobacteria strains.</title>
        <authorList>
            <person name="Klenk H.-P."/>
        </authorList>
    </citation>
    <scope>NUCLEOTIDE SEQUENCE [LARGE SCALE GENOMIC DNA]</scope>
    <source>
        <strain evidence="7">DSM 44228</strain>
    </source>
</reference>
<dbReference type="InterPro" id="IPR001789">
    <property type="entry name" value="Sig_transdc_resp-reg_receiver"/>
</dbReference>
<dbReference type="InterPro" id="IPR000792">
    <property type="entry name" value="Tscrpt_reg_LuxR_C"/>
</dbReference>
<dbReference type="PROSITE" id="PS50043">
    <property type="entry name" value="HTH_LUXR_2"/>
    <property type="match status" value="1"/>
</dbReference>
<dbReference type="PROSITE" id="PS50110">
    <property type="entry name" value="RESPONSE_REGULATORY"/>
    <property type="match status" value="1"/>
</dbReference>
<keyword evidence="2" id="KW-0238">DNA-binding</keyword>
<dbReference type="SMART" id="SM00421">
    <property type="entry name" value="HTH_LUXR"/>
    <property type="match status" value="1"/>
</dbReference>
<dbReference type="RefSeq" id="WP_044576598.1">
    <property type="nucleotide sequence ID" value="NZ_CP172070.1"/>
</dbReference>
<dbReference type="EMBL" id="PJNB01000001">
    <property type="protein sequence ID" value="PKW18160.1"/>
    <property type="molecule type" value="Genomic_DNA"/>
</dbReference>
<feature type="modified residue" description="4-aspartylphosphate" evidence="4">
    <location>
        <position position="54"/>
    </location>
</feature>
<sequence length="238" mass="25946">MIELIIIGATRFYREGLALVLQNTDGFVVVSTHAQPEELEPDLTARKHPVVLLDIADLPDGPSAVIALLARNPGLRIITLGVSDQEYDILAYAELGAAGYLTREHSISELIRTISSVANGELRCSPRVAAALCRRVAELSAELQPSPSARVLSRREAEVAVLLEQGLSNQEISRRLCIALATVKNHVHNILDKLGLQGRAAAAAWARQQRLDHSVLVRSTLHHALPPNNRPHSNCRPD</sequence>
<evidence type="ECO:0000259" key="5">
    <source>
        <dbReference type="PROSITE" id="PS50043"/>
    </source>
</evidence>
<dbReference type="InterPro" id="IPR011006">
    <property type="entry name" value="CheY-like_superfamily"/>
</dbReference>
<evidence type="ECO:0000313" key="8">
    <source>
        <dbReference type="Proteomes" id="UP000233786"/>
    </source>
</evidence>
<dbReference type="InterPro" id="IPR016032">
    <property type="entry name" value="Sig_transdc_resp-reg_C-effctor"/>
</dbReference>
<dbReference type="PANTHER" id="PTHR43214">
    <property type="entry name" value="TWO-COMPONENT RESPONSE REGULATOR"/>
    <property type="match status" value="1"/>
</dbReference>
<dbReference type="AlphaFoldDB" id="A0A2N3Y5H7"/>
<gene>
    <name evidence="7" type="ORF">A8926_6225</name>
</gene>
<feature type="domain" description="Response regulatory" evidence="6">
    <location>
        <begin position="3"/>
        <end position="118"/>
    </location>
</feature>
<proteinExistence type="predicted"/>
<accession>A0A2N3Y5H7</accession>
<dbReference type="GO" id="GO:0000160">
    <property type="term" value="P:phosphorelay signal transduction system"/>
    <property type="evidence" value="ECO:0007669"/>
    <property type="project" value="InterPro"/>
</dbReference>
<name>A0A2N3Y5H7_SACSN</name>
<dbReference type="InterPro" id="IPR039420">
    <property type="entry name" value="WalR-like"/>
</dbReference>
<evidence type="ECO:0000256" key="1">
    <source>
        <dbReference type="ARBA" id="ARBA00023015"/>
    </source>
</evidence>